<name>A0ACB0LSM9_TRIPR</name>
<organism evidence="1 2">
    <name type="scientific">Trifolium pratense</name>
    <name type="common">Red clover</name>
    <dbReference type="NCBI Taxonomy" id="57577"/>
    <lineage>
        <taxon>Eukaryota</taxon>
        <taxon>Viridiplantae</taxon>
        <taxon>Streptophyta</taxon>
        <taxon>Embryophyta</taxon>
        <taxon>Tracheophyta</taxon>
        <taxon>Spermatophyta</taxon>
        <taxon>Magnoliopsida</taxon>
        <taxon>eudicotyledons</taxon>
        <taxon>Gunneridae</taxon>
        <taxon>Pentapetalae</taxon>
        <taxon>rosids</taxon>
        <taxon>fabids</taxon>
        <taxon>Fabales</taxon>
        <taxon>Fabaceae</taxon>
        <taxon>Papilionoideae</taxon>
        <taxon>50 kb inversion clade</taxon>
        <taxon>NPAAA clade</taxon>
        <taxon>Hologalegina</taxon>
        <taxon>IRL clade</taxon>
        <taxon>Trifolieae</taxon>
        <taxon>Trifolium</taxon>
    </lineage>
</organism>
<comment type="caution">
    <text evidence="1">The sequence shown here is derived from an EMBL/GenBank/DDBJ whole genome shotgun (WGS) entry which is preliminary data.</text>
</comment>
<sequence length="311" mass="35663">MLIENKDDESWSSSAPIYQSQWLQTTISDLDEKLGAMMSILEVGNSPNQEDMHCKRRDDLIQMLKEFGQSYRVLAIAYNQLKSKTSHGTFHSRSLSSAATSKIICASCNRRTTGNLEDKKLKNGCNNHRKSFTERSHVKSGGTNLDFEILKMQEDESDVLSSCTPCSMKLQSEVECIDIQLDRMTDVFTDENILMKIEDLELNQRTEDPSIINSKFESMWPTLKYQMTKLTEDNLHQLEELAQRNDEKRETIRRLQLEVETLKRENNALQLSSRYSNADSECRESQISTPGTKSVGMFFKGCSPRYSDFTS</sequence>
<protein>
    <submittedName>
        <fullName evidence="1">Uncharacterized protein</fullName>
    </submittedName>
</protein>
<proteinExistence type="predicted"/>
<accession>A0ACB0LSM9</accession>
<reference evidence="1" key="1">
    <citation type="submission" date="2023-10" db="EMBL/GenBank/DDBJ databases">
        <authorList>
            <person name="Rodriguez Cubillos JULIANA M."/>
            <person name="De Vega J."/>
        </authorList>
    </citation>
    <scope>NUCLEOTIDE SEQUENCE</scope>
</reference>
<keyword evidence="2" id="KW-1185">Reference proteome</keyword>
<dbReference type="Proteomes" id="UP001177021">
    <property type="component" value="Unassembled WGS sequence"/>
</dbReference>
<gene>
    <name evidence="1" type="ORF">MILVUS5_LOCUS35973</name>
</gene>
<evidence type="ECO:0000313" key="2">
    <source>
        <dbReference type="Proteomes" id="UP001177021"/>
    </source>
</evidence>
<dbReference type="EMBL" id="CASHSV030000615">
    <property type="protein sequence ID" value="CAJ2672328.1"/>
    <property type="molecule type" value="Genomic_DNA"/>
</dbReference>
<evidence type="ECO:0000313" key="1">
    <source>
        <dbReference type="EMBL" id="CAJ2672328.1"/>
    </source>
</evidence>